<dbReference type="GO" id="GO:0016020">
    <property type="term" value="C:membrane"/>
    <property type="evidence" value="ECO:0007669"/>
    <property type="project" value="InterPro"/>
</dbReference>
<evidence type="ECO:0000259" key="4">
    <source>
        <dbReference type="Pfam" id="PF00892"/>
    </source>
</evidence>
<dbReference type="Pfam" id="PF00892">
    <property type="entry name" value="EamA"/>
    <property type="match status" value="2"/>
</dbReference>
<feature type="domain" description="EamA" evidence="4">
    <location>
        <begin position="4"/>
        <end position="134"/>
    </location>
</feature>
<feature type="transmembrane region" description="Helical" evidence="3">
    <location>
        <begin position="177"/>
        <end position="195"/>
    </location>
</feature>
<feature type="transmembrane region" description="Helical" evidence="3">
    <location>
        <begin position="117"/>
        <end position="139"/>
    </location>
</feature>
<comment type="subcellular location">
    <subcellularLocation>
        <location evidence="1">Endomembrane system</location>
        <topology evidence="1">Multi-pass membrane protein</topology>
    </subcellularLocation>
</comment>
<dbReference type="InterPro" id="IPR037185">
    <property type="entry name" value="EmrE-like"/>
</dbReference>
<accession>A0A3A3G8H6</accession>
<dbReference type="EMBL" id="QYZD01000064">
    <property type="protein sequence ID" value="RJG15832.1"/>
    <property type="molecule type" value="Genomic_DNA"/>
</dbReference>
<feature type="domain" description="EamA" evidence="4">
    <location>
        <begin position="146"/>
        <end position="281"/>
    </location>
</feature>
<evidence type="ECO:0000313" key="6">
    <source>
        <dbReference type="Proteomes" id="UP000266177"/>
    </source>
</evidence>
<evidence type="ECO:0000256" key="2">
    <source>
        <dbReference type="ARBA" id="ARBA00007362"/>
    </source>
</evidence>
<dbReference type="SUPFAM" id="SSF103481">
    <property type="entry name" value="Multidrug resistance efflux transporter EmrE"/>
    <property type="match status" value="2"/>
</dbReference>
<feature type="transmembrane region" description="Helical" evidence="3">
    <location>
        <begin position="61"/>
        <end position="79"/>
    </location>
</feature>
<name>A0A3A3G8H6_PANTH</name>
<feature type="transmembrane region" description="Helical" evidence="3">
    <location>
        <begin position="235"/>
        <end position="257"/>
    </location>
</feature>
<dbReference type="AlphaFoldDB" id="A0A3A3G8H6"/>
<comment type="similarity">
    <text evidence="2">Belongs to the EamA transporter family.</text>
</comment>
<feature type="transmembrane region" description="Helical" evidence="3">
    <location>
        <begin position="32"/>
        <end position="49"/>
    </location>
</feature>
<evidence type="ECO:0000313" key="5">
    <source>
        <dbReference type="EMBL" id="RJG15832.1"/>
    </source>
</evidence>
<dbReference type="Gene3D" id="1.10.3730.20">
    <property type="match status" value="2"/>
</dbReference>
<evidence type="ECO:0000256" key="3">
    <source>
        <dbReference type="SAM" id="Phobius"/>
    </source>
</evidence>
<dbReference type="RefSeq" id="WP_119796747.1">
    <property type="nucleotide sequence ID" value="NZ_QYZD01000064.1"/>
</dbReference>
<dbReference type="Proteomes" id="UP000266177">
    <property type="component" value="Unassembled WGS sequence"/>
</dbReference>
<comment type="caution">
    <text evidence="5">The sequence shown here is derived from an EMBL/GenBank/DDBJ whole genome shotgun (WGS) entry which is preliminary data.</text>
</comment>
<sequence length="283" mass="31128">MMAYGLLLVIASAFTHALWNLFAKRSLHKESFLFSLHAVATVLFLPFFIRDLITMTWTWGHALLLIVSFLLQGTYLYLVSQAYKVGELSQVYPMMRGTAALLVPLVSVSLYGESMSVIGWLGWSLIVGGLFGLSGMLSVKQKDKSWWILLALTTTVGMCTAAYTLTDKAVVEFFSPLGLIEISNIGAVIFLAPAVKRAGLLRREWRENWSTIGLGAVISPGSYLLFLFAMTLGPLAHLAPIREFSIVIGTLLGYWILKEKQGKKRLVASTIVAAGMALISMWG</sequence>
<feature type="transmembrane region" description="Helical" evidence="3">
    <location>
        <begin position="146"/>
        <end position="165"/>
    </location>
</feature>
<proteinExistence type="inferred from homology"/>
<evidence type="ECO:0000256" key="1">
    <source>
        <dbReference type="ARBA" id="ARBA00004127"/>
    </source>
</evidence>
<gene>
    <name evidence="5" type="ORF">DQX05_29220</name>
</gene>
<keyword evidence="3" id="KW-0812">Transmembrane</keyword>
<reference evidence="5 6" key="1">
    <citation type="submission" date="2018-09" db="EMBL/GenBank/DDBJ databases">
        <title>Paenibacillus SK2017-BO5.</title>
        <authorList>
            <person name="Piskunova J.V."/>
            <person name="Dubiley S.A."/>
            <person name="Severinov K.V."/>
        </authorList>
    </citation>
    <scope>NUCLEOTIDE SEQUENCE [LARGE SCALE GENOMIC DNA]</scope>
    <source>
        <strain evidence="5 6">BO5</strain>
    </source>
</reference>
<feature type="transmembrane region" description="Helical" evidence="3">
    <location>
        <begin position="207"/>
        <end position="229"/>
    </location>
</feature>
<organism evidence="5 6">
    <name type="scientific">Paenibacillus thiaminolyticus</name>
    <name type="common">Bacillus thiaminolyticus</name>
    <dbReference type="NCBI Taxonomy" id="49283"/>
    <lineage>
        <taxon>Bacteria</taxon>
        <taxon>Bacillati</taxon>
        <taxon>Bacillota</taxon>
        <taxon>Bacilli</taxon>
        <taxon>Bacillales</taxon>
        <taxon>Paenibacillaceae</taxon>
        <taxon>Paenibacillus</taxon>
    </lineage>
</organism>
<dbReference type="InterPro" id="IPR000620">
    <property type="entry name" value="EamA_dom"/>
</dbReference>
<keyword evidence="3" id="KW-0472">Membrane</keyword>
<dbReference type="OrthoDB" id="157232at2"/>
<protein>
    <recommendedName>
        <fullName evidence="4">EamA domain-containing protein</fullName>
    </recommendedName>
</protein>
<feature type="transmembrane region" description="Helical" evidence="3">
    <location>
        <begin position="91"/>
        <end position="111"/>
    </location>
</feature>
<feature type="transmembrane region" description="Helical" evidence="3">
    <location>
        <begin position="6"/>
        <end position="23"/>
    </location>
</feature>
<keyword evidence="3" id="KW-1133">Transmembrane helix</keyword>